<feature type="region of interest" description="Disordered" evidence="1">
    <location>
        <begin position="612"/>
        <end position="636"/>
    </location>
</feature>
<dbReference type="SUPFAM" id="SSF48452">
    <property type="entry name" value="TPR-like"/>
    <property type="match status" value="1"/>
</dbReference>
<evidence type="ECO:0000313" key="3">
    <source>
        <dbReference type="Proteomes" id="UP000274922"/>
    </source>
</evidence>
<gene>
    <name evidence="2" type="ORF">CXG81DRAFT_25910</name>
</gene>
<keyword evidence="3" id="KW-1185">Reference proteome</keyword>
<feature type="region of interest" description="Disordered" evidence="1">
    <location>
        <begin position="653"/>
        <end position="696"/>
    </location>
</feature>
<protein>
    <recommendedName>
        <fullName evidence="4">TPR-like protein</fullName>
    </recommendedName>
</protein>
<name>A0A4P9X823_9FUNG</name>
<evidence type="ECO:0000313" key="2">
    <source>
        <dbReference type="EMBL" id="RKP01416.1"/>
    </source>
</evidence>
<feature type="compositionally biased region" description="Basic and acidic residues" evidence="1">
    <location>
        <begin position="617"/>
        <end position="631"/>
    </location>
</feature>
<dbReference type="AlphaFoldDB" id="A0A4P9X823"/>
<evidence type="ECO:0008006" key="4">
    <source>
        <dbReference type="Google" id="ProtNLM"/>
    </source>
</evidence>
<dbReference type="PANTHER" id="PTHR45153:SF1">
    <property type="entry name" value="TETRATRICOPEPTIDE REPEAT PROTEIN 16"/>
    <property type="match status" value="1"/>
</dbReference>
<organism evidence="2 3">
    <name type="scientific">Caulochytrium protostelioides</name>
    <dbReference type="NCBI Taxonomy" id="1555241"/>
    <lineage>
        <taxon>Eukaryota</taxon>
        <taxon>Fungi</taxon>
        <taxon>Fungi incertae sedis</taxon>
        <taxon>Chytridiomycota</taxon>
        <taxon>Chytridiomycota incertae sedis</taxon>
        <taxon>Chytridiomycetes</taxon>
        <taxon>Caulochytriales</taxon>
        <taxon>Caulochytriaceae</taxon>
        <taxon>Caulochytrium</taxon>
    </lineage>
</organism>
<dbReference type="Gene3D" id="1.25.40.10">
    <property type="entry name" value="Tetratricopeptide repeat domain"/>
    <property type="match status" value="2"/>
</dbReference>
<evidence type="ECO:0000256" key="1">
    <source>
        <dbReference type="SAM" id="MobiDB-lite"/>
    </source>
</evidence>
<reference evidence="3" key="1">
    <citation type="journal article" date="2018" name="Nat. Microbiol.">
        <title>Leveraging single-cell genomics to expand the fungal tree of life.</title>
        <authorList>
            <person name="Ahrendt S.R."/>
            <person name="Quandt C.A."/>
            <person name="Ciobanu D."/>
            <person name="Clum A."/>
            <person name="Salamov A."/>
            <person name="Andreopoulos B."/>
            <person name="Cheng J.F."/>
            <person name="Woyke T."/>
            <person name="Pelin A."/>
            <person name="Henrissat B."/>
            <person name="Reynolds N.K."/>
            <person name="Benny G.L."/>
            <person name="Smith M.E."/>
            <person name="James T.Y."/>
            <person name="Grigoriev I.V."/>
        </authorList>
    </citation>
    <scope>NUCLEOTIDE SEQUENCE [LARGE SCALE GENOMIC DNA]</scope>
    <source>
        <strain evidence="3">ATCC 52028</strain>
    </source>
</reference>
<proteinExistence type="predicted"/>
<dbReference type="PANTHER" id="PTHR45153">
    <property type="entry name" value="TETRATRICOPEPTIDE REPEAT PROTEIN 16"/>
    <property type="match status" value="1"/>
</dbReference>
<dbReference type="InterPro" id="IPR011990">
    <property type="entry name" value="TPR-like_helical_dom_sf"/>
</dbReference>
<accession>A0A4P9X823</accession>
<sequence>MEALQQAQAAQYHAQALTLLQSDPRAALQRWYRALHLCPHVATYHYHVAVAQTSLLNLPAAIRRLQQVLYLVPSAQYARRALGVLMKVHVSRLFDAGRWRACRYWCEQGIEQIRLADGSTPPSPWPVRASLSPLAPSLTSLADAAIDPLAPPPGPIVFQAPITASPDYAFFLMKLLLTSIHLGQVDEARPLLDQMMTEQPDPALLVLHARIQHRAGATLDVYAALRRLRQIAPDHAAVAQLDGWVSEVRQQLKLQVIALEASLRLRDALNVSQQIMQLDPEDWKTHRQCARYHHKLGDYVAAITAYHVMLQNPERNKDQDAAVQRELAQVYIDTVRIGLRSESPSMPHLFGNLVSAFLYLATTDATDPLYADAIMLRATCEFRVGQVRDASETLWSLVPVDRRPQRVDQLRQLADDPRSPLTFIIPAHLVGTEWPTLVRRIDGALLQDVQRRLATNAVVDDGAPPLPAAKLTLAYPLYRHHLGRHLADGSAVLARLLGLDPADASRWTLYAQWADRRMQLHSFEQPGAAAAVPAIRGATRPNGQAVWDADAWHAEAARLLAARFAALDQAIRLLPHPAELQRQRHALAEQAALNGMAVPVCPWASGSASASTAAMADGHDRRDGMEGRDSRGSVASLDRPVYPLGFLPQLAATPIKSEARPGATSRPDAVRPPLNPRPQPHMEPVLSTRRLGGGAR</sequence>
<dbReference type="Proteomes" id="UP000274922">
    <property type="component" value="Unassembled WGS sequence"/>
</dbReference>
<dbReference type="EMBL" id="ML014173">
    <property type="protein sequence ID" value="RKP01416.1"/>
    <property type="molecule type" value="Genomic_DNA"/>
</dbReference>